<dbReference type="Gene3D" id="2.60.40.740">
    <property type="match status" value="3"/>
</dbReference>
<evidence type="ECO:0000256" key="2">
    <source>
        <dbReference type="ARBA" id="ARBA00022525"/>
    </source>
</evidence>
<protein>
    <recommendedName>
        <fullName evidence="5">Gram-positive cocci surface proteins LPxTG domain-containing protein</fullName>
    </recommendedName>
</protein>
<evidence type="ECO:0000259" key="5">
    <source>
        <dbReference type="PROSITE" id="PS50847"/>
    </source>
</evidence>
<sequence length="820" mass="90126">MKFTNKEKRVWKNRMLGTVATVGLMGTMLTGTGIALADDILGNNGVMNATTTARARVNLPYENAEKLVNTAGTTVVSNNTVIPSDYSFFIQFIKGKTTVETMGNGWEPFVTPSSPNDERAYAISEKNIVKGQTGVRYNHVSVFGKDVDVTMTVDDFTGTKYGDGGIAFNKVSQVGAYENRLQNATFTFQFYQSGTNTPIQLTGFHTFSDIDWGQYIRLAPNTLNSISEILADPTCKLVAQKESDGSLTIADPHNTGSNDFDIDAMFTLLFRDLSEFTVTFGSAGVTWDNPAPENDYSWAWFGNTAVKPARSEAPVPTKTVSDSNETTVTSNTLDSMREGFTYQISQMIPGELPQFFYKNVEMMDTVIPELEITSPIKVTDETGTDRTSWFTNSGKGNQIHLQATAEALQTQAFYGHVYTVTFDTQVREGANLLAYLQEDGKYHFPNQAKTIVDNKEQATGKTDTIVNEIDTTPDKKVLDKEGNEQSLANFEKGDTVQYVVSGTAPYSASGQTFTLEDDFQDVIDQKQELFKLEVEESDGTWKDVTSEGKIVFDESTEKLSWQLADGSILAGKNYRATFGGTLKEDGDYGQFVTEDGKIMIPNVAKQIVGTQEKETPQADVEVPDIDQTPVKSVLDKNGKETELTSGKKGENVSFTVKNTAPYASKGQSVTLSDDLENVLDLQEKEVKVEVKNGDQWEDITSQGTFTNNAEEEIVSWTLADGSVLAGKEYRMTITGTLKKDVDYSAYMDKTGNILIPNIAKETIGTKEKATNQVQVAVQQEKPTLLPATGVRQTKESNVLPVFASASVLSLAGYFFVKGRR</sequence>
<gene>
    <name evidence="7" type="ORF">A5804_000641</name>
    <name evidence="6" type="ORF">A5804_002910</name>
</gene>
<dbReference type="RefSeq" id="WP_086324547.1">
    <property type="nucleotide sequence ID" value="NZ_NGLB01000001.1"/>
</dbReference>
<dbReference type="NCBIfam" id="TIGR04226">
    <property type="entry name" value="RrgB_K2N_iso_D2"/>
    <property type="match status" value="3"/>
</dbReference>
<keyword evidence="4" id="KW-0572">Peptidoglycan-anchor</keyword>
<comment type="caution">
    <text evidence="6">The sequence shown here is derived from an EMBL/GenBank/DDBJ whole genome shotgun (WGS) entry which is preliminary data.</text>
</comment>
<dbReference type="PROSITE" id="PS50847">
    <property type="entry name" value="GRAM_POS_ANCHORING"/>
    <property type="match status" value="1"/>
</dbReference>
<keyword evidence="3" id="KW-0732">Signal</keyword>
<evidence type="ECO:0000313" key="8">
    <source>
        <dbReference type="Proteomes" id="UP000194737"/>
    </source>
</evidence>
<keyword evidence="2" id="KW-0964">Secreted</keyword>
<dbReference type="AlphaFoldDB" id="A0AB73P3S8"/>
<evidence type="ECO:0000256" key="3">
    <source>
        <dbReference type="ARBA" id="ARBA00022729"/>
    </source>
</evidence>
<feature type="domain" description="Gram-positive cocci surface proteins LPxTG" evidence="5">
    <location>
        <begin position="785"/>
        <end position="820"/>
    </location>
</feature>
<evidence type="ECO:0000313" key="6">
    <source>
        <dbReference type="EMBL" id="OTN93540.1"/>
    </source>
</evidence>
<organism evidence="6 8">
    <name type="scientific">Enterococcus faecium</name>
    <name type="common">Streptococcus faecium</name>
    <dbReference type="NCBI Taxonomy" id="1352"/>
    <lineage>
        <taxon>Bacteria</taxon>
        <taxon>Bacillati</taxon>
        <taxon>Bacillota</taxon>
        <taxon>Bacilli</taxon>
        <taxon>Lactobacillales</taxon>
        <taxon>Enterococcaceae</taxon>
        <taxon>Enterococcus</taxon>
    </lineage>
</organism>
<accession>A0AB73P3S8</accession>
<evidence type="ECO:0000256" key="4">
    <source>
        <dbReference type="ARBA" id="ARBA00023088"/>
    </source>
</evidence>
<dbReference type="Proteomes" id="UP000194737">
    <property type="component" value="Unassembled WGS sequence"/>
</dbReference>
<reference evidence="6 8" key="1">
    <citation type="submission" date="2017-05" db="EMBL/GenBank/DDBJ databases">
        <title>The Genome Sequence of Enterococcus faecium 6F2_DIV0138.</title>
        <authorList>
            <consortium name="The Broad Institute Genomics Platform"/>
            <consortium name="The Broad Institute Genomic Center for Infectious Diseases"/>
            <person name="Earl A."/>
            <person name="Manson A."/>
            <person name="Schwartman J."/>
            <person name="Gilmore M."/>
            <person name="Abouelleil A."/>
            <person name="Cao P."/>
            <person name="Chapman S."/>
            <person name="Cusick C."/>
            <person name="Shea T."/>
            <person name="Young S."/>
            <person name="Neafsey D."/>
            <person name="Nusbaum C."/>
            <person name="Birren B."/>
        </authorList>
    </citation>
    <scope>NUCLEOTIDE SEQUENCE [LARGE SCALE GENOMIC DNA]</scope>
    <source>
        <strain evidence="6 8">6F2_DIV0138</strain>
    </source>
</reference>
<proteinExistence type="predicted"/>
<evidence type="ECO:0000313" key="7">
    <source>
        <dbReference type="EMBL" id="OTN99155.1"/>
    </source>
</evidence>
<dbReference type="InterPro" id="IPR019931">
    <property type="entry name" value="LPXTG_anchor"/>
</dbReference>
<evidence type="ECO:0000256" key="1">
    <source>
        <dbReference type="ARBA" id="ARBA00022512"/>
    </source>
</evidence>
<dbReference type="EMBL" id="NGLB01000005">
    <property type="protein sequence ID" value="OTN93540.1"/>
    <property type="molecule type" value="Genomic_DNA"/>
</dbReference>
<name>A0AB73P3S8_ENTFC</name>
<keyword evidence="1" id="KW-0134">Cell wall</keyword>
<dbReference type="InterPro" id="IPR026466">
    <property type="entry name" value="Fim_isopep_form_D2_dom"/>
</dbReference>
<dbReference type="EMBL" id="NGLB01000001">
    <property type="protein sequence ID" value="OTN99155.1"/>
    <property type="molecule type" value="Genomic_DNA"/>
</dbReference>